<feature type="domain" description="Nucleoside phosphorylase" evidence="3">
    <location>
        <begin position="2"/>
        <end position="99"/>
    </location>
</feature>
<dbReference type="EMBL" id="AUZX01015019">
    <property type="protein sequence ID" value="EQD30460.1"/>
    <property type="molecule type" value="Genomic_DNA"/>
</dbReference>
<gene>
    <name evidence="4" type="ORF">B1A_20360</name>
</gene>
<dbReference type="Pfam" id="PF01048">
    <property type="entry name" value="PNP_UDP_1"/>
    <property type="match status" value="1"/>
</dbReference>
<reference evidence="4" key="2">
    <citation type="journal article" date="2014" name="ISME J.">
        <title>Microbial stratification in low pH oxic and suboxic macroscopic growths along an acid mine drainage.</title>
        <authorList>
            <person name="Mendez-Garcia C."/>
            <person name="Mesa V."/>
            <person name="Sprenger R.R."/>
            <person name="Richter M."/>
            <person name="Diez M.S."/>
            <person name="Solano J."/>
            <person name="Bargiela R."/>
            <person name="Golyshina O.V."/>
            <person name="Manteca A."/>
            <person name="Ramos J.L."/>
            <person name="Gallego J.R."/>
            <person name="Llorente I."/>
            <person name="Martins Dos Santos V.A."/>
            <person name="Jensen O.N."/>
            <person name="Pelaez A.I."/>
            <person name="Sanchez J."/>
            <person name="Ferrer M."/>
        </authorList>
    </citation>
    <scope>NUCLEOTIDE SEQUENCE</scope>
</reference>
<sequence>KLGYSFHKGGTYVCIEGPPFSTKAESRLYRSWNADVIGMTNATEARLAREAGLCYATLALATDYDCWHPDHDMVTVADVLAVMHDNVEKANAILIEAIENFPKEHATVLLR</sequence>
<dbReference type="InterPro" id="IPR010044">
    <property type="entry name" value="MTAP"/>
</dbReference>
<dbReference type="InterPro" id="IPR035994">
    <property type="entry name" value="Nucleoside_phosphorylase_sf"/>
</dbReference>
<dbReference type="PANTHER" id="PTHR42679">
    <property type="entry name" value="S-METHYL-5'-THIOADENOSINE PHOSPHORYLASE"/>
    <property type="match status" value="1"/>
</dbReference>
<dbReference type="PANTHER" id="PTHR42679:SF2">
    <property type="entry name" value="S-METHYL-5'-THIOADENOSINE PHOSPHORYLASE"/>
    <property type="match status" value="1"/>
</dbReference>
<evidence type="ECO:0000256" key="2">
    <source>
        <dbReference type="ARBA" id="ARBA00022679"/>
    </source>
</evidence>
<evidence type="ECO:0000256" key="1">
    <source>
        <dbReference type="ARBA" id="ARBA00022676"/>
    </source>
</evidence>
<dbReference type="SUPFAM" id="SSF53167">
    <property type="entry name" value="Purine and uridine phosphorylases"/>
    <property type="match status" value="1"/>
</dbReference>
<reference evidence="4" key="1">
    <citation type="submission" date="2013-08" db="EMBL/GenBank/DDBJ databases">
        <authorList>
            <person name="Mendez C."/>
            <person name="Richter M."/>
            <person name="Ferrer M."/>
            <person name="Sanchez J."/>
        </authorList>
    </citation>
    <scope>NUCLEOTIDE SEQUENCE</scope>
</reference>
<name>T0ZKV6_9ZZZZ</name>
<dbReference type="AlphaFoldDB" id="T0ZKV6"/>
<accession>T0ZKV6</accession>
<dbReference type="InterPro" id="IPR000845">
    <property type="entry name" value="Nucleoside_phosphorylase_d"/>
</dbReference>
<evidence type="ECO:0000259" key="3">
    <source>
        <dbReference type="Pfam" id="PF01048"/>
    </source>
</evidence>
<feature type="non-terminal residue" evidence="4">
    <location>
        <position position="1"/>
    </location>
</feature>
<evidence type="ECO:0000313" key="4">
    <source>
        <dbReference type="EMBL" id="EQD30460.1"/>
    </source>
</evidence>
<dbReference type="GO" id="GO:0009116">
    <property type="term" value="P:nucleoside metabolic process"/>
    <property type="evidence" value="ECO:0007669"/>
    <property type="project" value="InterPro"/>
</dbReference>
<keyword evidence="2" id="KW-0808">Transferase</keyword>
<keyword evidence="1" id="KW-0328">Glycosyltransferase</keyword>
<comment type="caution">
    <text evidence="4">The sequence shown here is derived from an EMBL/GenBank/DDBJ whole genome shotgun (WGS) entry which is preliminary data.</text>
</comment>
<dbReference type="GO" id="GO:0019509">
    <property type="term" value="P:L-methionine salvage from methylthioadenosine"/>
    <property type="evidence" value="ECO:0007669"/>
    <property type="project" value="TreeGrafter"/>
</dbReference>
<dbReference type="GO" id="GO:0017061">
    <property type="term" value="F:S-methyl-5-thioadenosine phosphorylase activity"/>
    <property type="evidence" value="ECO:0007669"/>
    <property type="project" value="InterPro"/>
</dbReference>
<protein>
    <submittedName>
        <fullName evidence="4">5'-methylthioadenosine phosphorylase</fullName>
    </submittedName>
</protein>
<proteinExistence type="predicted"/>
<dbReference type="GO" id="GO:0005829">
    <property type="term" value="C:cytosol"/>
    <property type="evidence" value="ECO:0007669"/>
    <property type="project" value="TreeGrafter"/>
</dbReference>
<dbReference type="Gene3D" id="3.40.50.1580">
    <property type="entry name" value="Nucleoside phosphorylase domain"/>
    <property type="match status" value="1"/>
</dbReference>
<organism evidence="4">
    <name type="scientific">mine drainage metagenome</name>
    <dbReference type="NCBI Taxonomy" id="410659"/>
    <lineage>
        <taxon>unclassified sequences</taxon>
        <taxon>metagenomes</taxon>
        <taxon>ecological metagenomes</taxon>
    </lineage>
</organism>